<proteinExistence type="inferred from homology"/>
<comment type="similarity">
    <text evidence="1">Belongs to the TelA family.</text>
</comment>
<dbReference type="PANTHER" id="PTHR38432:SF2">
    <property type="entry name" value="TELLURITE RESISTANCE PROTEIN"/>
    <property type="match status" value="1"/>
</dbReference>
<comment type="caution">
    <text evidence="2">The sequence shown here is derived from an EMBL/GenBank/DDBJ whole genome shotgun (WGS) entry which is preliminary data.</text>
</comment>
<dbReference type="PIRSF" id="PIRSF026508">
    <property type="entry name" value="TelA"/>
    <property type="match status" value="1"/>
</dbReference>
<dbReference type="RefSeq" id="WP_167834434.1">
    <property type="nucleotide sequence ID" value="NZ_JAAVUM010000026.1"/>
</dbReference>
<dbReference type="InterPro" id="IPR008863">
    <property type="entry name" value="Toxic_anion-R_TelA"/>
</dbReference>
<organism evidence="2 3">
    <name type="scientific">Mesobacillus selenatarsenatis</name>
    <dbReference type="NCBI Taxonomy" id="388741"/>
    <lineage>
        <taxon>Bacteria</taxon>
        <taxon>Bacillati</taxon>
        <taxon>Bacillota</taxon>
        <taxon>Bacilli</taxon>
        <taxon>Bacillales</taxon>
        <taxon>Bacillaceae</taxon>
        <taxon>Mesobacillus</taxon>
    </lineage>
</organism>
<accession>A0A846TG41</accession>
<sequence length="362" mass="41845">MNPTHDQSVSSSNGKSMNEARLSHIKLALRNEPEIQRLARSIDEKTINILQYGKEPSVEISRFSERILDIMSMRNAEDYVELLKQLSKVMDRFDKKDFEKAQGGILSKLFRNSGKMTDRLYQKYQSMVKEIELVYIGISKYKCELTETTNMLDRLHEQILQDYLTLEKYVVGAELRLEEWKTKKLPHLEQNELKGNQLSSMELDSLRNATEFLEKRIHDLEIAKTIALQTAAQIKLLQRGNEKLVSKINSAFLMTIPIFKNGLIQAAATKRKKLMIDSMKELERSTKELVVRNVQDVAANNVDLARHIGTPGIRIETIEECYQIILKGMKEIKVIEEENKRLFDEGKQHLNRFVKSTSSKQA</sequence>
<reference evidence="2 3" key="1">
    <citation type="submission" date="2020-03" db="EMBL/GenBank/DDBJ databases">
        <authorList>
            <person name="Sun Q."/>
        </authorList>
    </citation>
    <scope>NUCLEOTIDE SEQUENCE [LARGE SCALE GENOMIC DNA]</scope>
    <source>
        <strain evidence="2 3">KACC 21451</strain>
    </source>
</reference>
<evidence type="ECO:0000313" key="2">
    <source>
        <dbReference type="EMBL" id="NKE08078.1"/>
    </source>
</evidence>
<dbReference type="AlphaFoldDB" id="A0A846TG41"/>
<dbReference type="PANTHER" id="PTHR38432">
    <property type="entry name" value="TELA-LIKE PROTEIN SAOUHSC_01408"/>
    <property type="match status" value="1"/>
</dbReference>
<dbReference type="Pfam" id="PF05816">
    <property type="entry name" value="TelA"/>
    <property type="match status" value="1"/>
</dbReference>
<gene>
    <name evidence="2" type="ORF">GWK17_21825</name>
</gene>
<dbReference type="EMBL" id="JAAVUM010000026">
    <property type="protein sequence ID" value="NKE08078.1"/>
    <property type="molecule type" value="Genomic_DNA"/>
</dbReference>
<evidence type="ECO:0000256" key="1">
    <source>
        <dbReference type="PIRNR" id="PIRNR026508"/>
    </source>
</evidence>
<evidence type="ECO:0000313" key="3">
    <source>
        <dbReference type="Proteomes" id="UP000587942"/>
    </source>
</evidence>
<dbReference type="Proteomes" id="UP000587942">
    <property type="component" value="Unassembled WGS sequence"/>
</dbReference>
<protein>
    <submittedName>
        <fullName evidence="2">Toxic anion resistance protein</fullName>
    </submittedName>
</protein>
<name>A0A846TG41_9BACI</name>